<evidence type="ECO:0000313" key="2">
    <source>
        <dbReference type="Proteomes" id="UP000245910"/>
    </source>
</evidence>
<name>A0A2L2TLS6_9HYPO</name>
<reference evidence="2" key="1">
    <citation type="submission" date="2014-10" db="EMBL/GenBank/DDBJ databases">
        <authorList>
            <person name="King R."/>
        </authorList>
    </citation>
    <scope>NUCLEOTIDE SEQUENCE [LARGE SCALE GENOMIC DNA]</scope>
    <source>
        <strain evidence="2">A3/5</strain>
    </source>
</reference>
<protein>
    <submittedName>
        <fullName evidence="1">Uncharacterized protein</fullName>
    </submittedName>
</protein>
<organism evidence="1 2">
    <name type="scientific">Fusarium venenatum</name>
    <dbReference type="NCBI Taxonomy" id="56646"/>
    <lineage>
        <taxon>Eukaryota</taxon>
        <taxon>Fungi</taxon>
        <taxon>Dikarya</taxon>
        <taxon>Ascomycota</taxon>
        <taxon>Pezizomycotina</taxon>
        <taxon>Sordariomycetes</taxon>
        <taxon>Hypocreomycetidae</taxon>
        <taxon>Hypocreales</taxon>
        <taxon>Nectriaceae</taxon>
        <taxon>Fusarium</taxon>
    </lineage>
</organism>
<dbReference type="Proteomes" id="UP000245910">
    <property type="component" value="Chromosome II"/>
</dbReference>
<proteinExistence type="predicted"/>
<dbReference type="EMBL" id="LN649230">
    <property type="protein sequence ID" value="CEI61360.1"/>
    <property type="molecule type" value="Genomic_DNA"/>
</dbReference>
<dbReference type="AlphaFoldDB" id="A0A2L2TLS6"/>
<evidence type="ECO:0000313" key="1">
    <source>
        <dbReference type="EMBL" id="CEI61360.1"/>
    </source>
</evidence>
<keyword evidence="2" id="KW-1185">Reference proteome</keyword>
<accession>A0A2L2TLS6</accession>
<sequence length="66" mass="7552">MSRIAASNYAKHMRLICYNTSFSHTISDISSNIEPYRFHKHICITGSNLDTRSSRLAIIPLQLARE</sequence>